<keyword evidence="3" id="KW-1185">Reference proteome</keyword>
<proteinExistence type="predicted"/>
<dbReference type="EMBL" id="QJKC01000002">
    <property type="protein sequence ID" value="PXX50409.1"/>
    <property type="molecule type" value="Genomic_DNA"/>
</dbReference>
<reference evidence="2 3" key="1">
    <citation type="submission" date="2018-05" db="EMBL/GenBank/DDBJ databases">
        <title>Genomic Encyclopedia of Type Strains, Phase IV (KMG-IV): sequencing the most valuable type-strain genomes for metagenomic binning, comparative biology and taxonomic classification.</title>
        <authorList>
            <person name="Goeker M."/>
        </authorList>
    </citation>
    <scope>NUCLEOTIDE SEQUENCE [LARGE SCALE GENOMIC DNA]</scope>
    <source>
        <strain evidence="2 3">DSM 25134</strain>
    </source>
</reference>
<protein>
    <recommendedName>
        <fullName evidence="4">Secreted protein</fullName>
    </recommendedName>
</protein>
<comment type="caution">
    <text evidence="2">The sequence shown here is derived from an EMBL/GenBank/DDBJ whole genome shotgun (WGS) entry which is preliminary data.</text>
</comment>
<evidence type="ECO:0000313" key="2">
    <source>
        <dbReference type="EMBL" id="PXX50409.1"/>
    </source>
</evidence>
<accession>A0A318JPT1</accession>
<dbReference type="RefSeq" id="WP_059286762.1">
    <property type="nucleotide sequence ID" value="NZ_LNQU01000107.1"/>
</dbReference>
<feature type="chain" id="PRO_5016272584" description="Secreted protein" evidence="1">
    <location>
        <begin position="21"/>
        <end position="60"/>
    </location>
</feature>
<organism evidence="2 3">
    <name type="scientific">Aquitalea magnusonii</name>
    <dbReference type="NCBI Taxonomy" id="332411"/>
    <lineage>
        <taxon>Bacteria</taxon>
        <taxon>Pseudomonadati</taxon>
        <taxon>Pseudomonadota</taxon>
        <taxon>Betaproteobacteria</taxon>
        <taxon>Neisseriales</taxon>
        <taxon>Chromobacteriaceae</taxon>
        <taxon>Aquitalea</taxon>
    </lineage>
</organism>
<evidence type="ECO:0000313" key="3">
    <source>
        <dbReference type="Proteomes" id="UP000248395"/>
    </source>
</evidence>
<dbReference type="OrthoDB" id="8593889at2"/>
<evidence type="ECO:0008006" key="4">
    <source>
        <dbReference type="Google" id="ProtNLM"/>
    </source>
</evidence>
<dbReference type="AlphaFoldDB" id="A0A318JPT1"/>
<evidence type="ECO:0000256" key="1">
    <source>
        <dbReference type="SAM" id="SignalP"/>
    </source>
</evidence>
<dbReference type="Proteomes" id="UP000248395">
    <property type="component" value="Unassembled WGS sequence"/>
</dbReference>
<feature type="signal peptide" evidence="1">
    <location>
        <begin position="1"/>
        <end position="20"/>
    </location>
</feature>
<sequence>MNKFIAPILLLLACSSQVFAADSPAASQASEQHAQRNANDAFCTAGTPCEVNRQRAGEHH</sequence>
<name>A0A318JPT1_9NEIS</name>
<gene>
    <name evidence="2" type="ORF">DFR38_10256</name>
</gene>
<keyword evidence="1" id="KW-0732">Signal</keyword>